<evidence type="ECO:0000256" key="2">
    <source>
        <dbReference type="ARBA" id="ARBA00022679"/>
    </source>
</evidence>
<evidence type="ECO:0000256" key="1">
    <source>
        <dbReference type="ARBA" id="ARBA00009924"/>
    </source>
</evidence>
<dbReference type="NCBIfam" id="TIGR03707">
    <property type="entry name" value="PPK2_P_aer"/>
    <property type="match status" value="1"/>
</dbReference>
<feature type="domain" description="Polyphosphate kinase-2-related" evidence="5">
    <location>
        <begin position="60"/>
        <end position="281"/>
    </location>
</feature>
<proteinExistence type="inferred from homology"/>
<sequence length="313" mass="35909">MDPLPQLKHQETGDRNREGLVMAKNKHKKRHKHDEATQAHNLDRIEAKEDSSKSSDTKMREKEFQKAIRPLHGELVALQDWVLETGAKIIVIFEGRDTAGKGGTIKALTERVSPRVFRVVALPAPTEREKTQMYIQRYLERFAAAGEIVIFDRSWYNRAGVERVMGFCTPEQTNNFLNIAPAMEKAIVDSGIIILKYWLEVSADEQTKRLTSRLQDPRKTWKLSALDLQSYTRWYEYGEARDAMFDATHTGWAPWHVAHTDDKKRGRLNIISHLLSSIPYAPAKPLKVELPERQLKVENAERDLANLSIPAVF</sequence>
<dbReference type="Gene3D" id="3.40.50.300">
    <property type="entry name" value="P-loop containing nucleotide triphosphate hydrolases"/>
    <property type="match status" value="1"/>
</dbReference>
<evidence type="ECO:0000256" key="4">
    <source>
        <dbReference type="SAM" id="MobiDB-lite"/>
    </source>
</evidence>
<gene>
    <name evidence="6" type="ORF">UFOPK3495_00958</name>
</gene>
<keyword evidence="3" id="KW-0418">Kinase</keyword>
<dbReference type="GO" id="GO:0006793">
    <property type="term" value="P:phosphorus metabolic process"/>
    <property type="evidence" value="ECO:0007669"/>
    <property type="project" value="InterPro"/>
</dbReference>
<dbReference type="EMBL" id="CAFBMC010000047">
    <property type="protein sequence ID" value="CAB4901041.1"/>
    <property type="molecule type" value="Genomic_DNA"/>
</dbReference>
<dbReference type="InterPro" id="IPR022486">
    <property type="entry name" value="PPK2_PA0141"/>
</dbReference>
<dbReference type="InterPro" id="IPR022488">
    <property type="entry name" value="PPK2-related"/>
</dbReference>
<dbReference type="PANTHER" id="PTHR34383:SF1">
    <property type="entry name" value="ADP-POLYPHOSPHATE PHOSPHOTRANSFERASE"/>
    <property type="match status" value="1"/>
</dbReference>
<dbReference type="Pfam" id="PF03976">
    <property type="entry name" value="PPK2"/>
    <property type="match status" value="1"/>
</dbReference>
<name>A0A6J7FZD4_9ZZZZ</name>
<comment type="similarity">
    <text evidence="1">Belongs to the polyphosphate kinase 2 (PPK2) family. Class I subfamily.</text>
</comment>
<keyword evidence="2" id="KW-0808">Transferase</keyword>
<feature type="compositionally biased region" description="Basic and acidic residues" evidence="4">
    <location>
        <begin position="8"/>
        <end position="18"/>
    </location>
</feature>
<evidence type="ECO:0000259" key="5">
    <source>
        <dbReference type="Pfam" id="PF03976"/>
    </source>
</evidence>
<dbReference type="GO" id="GO:0008976">
    <property type="term" value="F:polyphosphate kinase activity"/>
    <property type="evidence" value="ECO:0007669"/>
    <property type="project" value="InterPro"/>
</dbReference>
<protein>
    <submittedName>
        <fullName evidence="6">Unannotated protein</fullName>
    </submittedName>
</protein>
<dbReference type="SUPFAM" id="SSF52540">
    <property type="entry name" value="P-loop containing nucleoside triphosphate hydrolases"/>
    <property type="match status" value="1"/>
</dbReference>
<reference evidence="6" key="1">
    <citation type="submission" date="2020-05" db="EMBL/GenBank/DDBJ databases">
        <authorList>
            <person name="Chiriac C."/>
            <person name="Salcher M."/>
            <person name="Ghai R."/>
            <person name="Kavagutti S V."/>
        </authorList>
    </citation>
    <scope>NUCLEOTIDE SEQUENCE</scope>
</reference>
<feature type="region of interest" description="Disordered" evidence="4">
    <location>
        <begin position="1"/>
        <end position="59"/>
    </location>
</feature>
<feature type="compositionally biased region" description="Basic and acidic residues" evidence="4">
    <location>
        <begin position="33"/>
        <end position="59"/>
    </location>
</feature>
<dbReference type="PIRSF" id="PIRSF028756">
    <property type="entry name" value="PPK2_prd"/>
    <property type="match status" value="1"/>
</dbReference>
<accession>A0A6J7FZD4</accession>
<organism evidence="6">
    <name type="scientific">freshwater metagenome</name>
    <dbReference type="NCBI Taxonomy" id="449393"/>
    <lineage>
        <taxon>unclassified sequences</taxon>
        <taxon>metagenomes</taxon>
        <taxon>ecological metagenomes</taxon>
    </lineage>
</organism>
<dbReference type="PANTHER" id="PTHR34383">
    <property type="entry name" value="POLYPHOSPHATE:AMP PHOSPHOTRANSFERASE-RELATED"/>
    <property type="match status" value="1"/>
</dbReference>
<dbReference type="AlphaFoldDB" id="A0A6J7FZD4"/>
<evidence type="ECO:0000313" key="6">
    <source>
        <dbReference type="EMBL" id="CAB4901041.1"/>
    </source>
</evidence>
<dbReference type="InterPro" id="IPR016898">
    <property type="entry name" value="Polyphosphate_phosphotransfera"/>
</dbReference>
<dbReference type="InterPro" id="IPR027417">
    <property type="entry name" value="P-loop_NTPase"/>
</dbReference>
<evidence type="ECO:0000256" key="3">
    <source>
        <dbReference type="ARBA" id="ARBA00022777"/>
    </source>
</evidence>